<dbReference type="Gene3D" id="3.90.226.10">
    <property type="entry name" value="2-enoyl-CoA Hydratase, Chain A, domain 1"/>
    <property type="match status" value="1"/>
</dbReference>
<comment type="function">
    <text evidence="11">Isomerization of 3-trans,5-cis-dienoyl-CoA to 2-trans,4-trans-dienoyl-CoA.</text>
</comment>
<gene>
    <name evidence="13" type="ORF">LOD99_9726</name>
</gene>
<protein>
    <recommendedName>
        <fullName evidence="12">Delta(3,5)-Delta(2,4)-dienoyl-CoA isomerase, mitochondrial</fullName>
    </recommendedName>
</protein>
<dbReference type="EMBL" id="JAKMXF010000003">
    <property type="protein sequence ID" value="KAI6661958.1"/>
    <property type="molecule type" value="Genomic_DNA"/>
</dbReference>
<reference evidence="13 14" key="1">
    <citation type="journal article" date="2023" name="BMC Biol.">
        <title>The compact genome of the sponge Oopsacas minuta (Hexactinellida) is lacking key metazoan core genes.</title>
        <authorList>
            <person name="Santini S."/>
            <person name="Schenkelaars Q."/>
            <person name="Jourda C."/>
            <person name="Duchesne M."/>
            <person name="Belahbib H."/>
            <person name="Rocher C."/>
            <person name="Selva M."/>
            <person name="Riesgo A."/>
            <person name="Vervoort M."/>
            <person name="Leys S.P."/>
            <person name="Kodjabachian L."/>
            <person name="Le Bivic A."/>
            <person name="Borchiellini C."/>
            <person name="Claverie J.M."/>
            <person name="Renard E."/>
        </authorList>
    </citation>
    <scope>NUCLEOTIDE SEQUENCE [LARGE SCALE GENOMIC DNA]</scope>
    <source>
        <strain evidence="13">SPO-2</strain>
    </source>
</reference>
<evidence type="ECO:0000313" key="14">
    <source>
        <dbReference type="Proteomes" id="UP001165289"/>
    </source>
</evidence>
<evidence type="ECO:0000256" key="4">
    <source>
        <dbReference type="ARBA" id="ARBA00022832"/>
    </source>
</evidence>
<comment type="catalytic activity">
    <reaction evidence="9">
        <text>(3E,5Z)-octadienoyl-CoA = (2E,4E)-octadienoyl-CoA</text>
        <dbReference type="Rhea" id="RHEA:45244"/>
        <dbReference type="ChEBI" id="CHEBI:62243"/>
        <dbReference type="ChEBI" id="CHEBI:85108"/>
    </reaction>
</comment>
<dbReference type="InterPro" id="IPR029045">
    <property type="entry name" value="ClpP/crotonase-like_dom_sf"/>
</dbReference>
<proteinExistence type="inferred from homology"/>
<dbReference type="Pfam" id="PF00378">
    <property type="entry name" value="ECH_1"/>
    <property type="match status" value="1"/>
</dbReference>
<accession>A0AAV7KMQ1</accession>
<evidence type="ECO:0000256" key="9">
    <source>
        <dbReference type="ARBA" id="ARBA00051408"/>
    </source>
</evidence>
<dbReference type="Proteomes" id="UP001165289">
    <property type="component" value="Unassembled WGS sequence"/>
</dbReference>
<organism evidence="13 14">
    <name type="scientific">Oopsacas minuta</name>
    <dbReference type="NCBI Taxonomy" id="111878"/>
    <lineage>
        <taxon>Eukaryota</taxon>
        <taxon>Metazoa</taxon>
        <taxon>Porifera</taxon>
        <taxon>Hexactinellida</taxon>
        <taxon>Hexasterophora</taxon>
        <taxon>Lyssacinosida</taxon>
        <taxon>Leucopsacidae</taxon>
        <taxon>Oopsacas</taxon>
    </lineage>
</organism>
<evidence type="ECO:0000256" key="3">
    <source>
        <dbReference type="ARBA" id="ARBA00005254"/>
    </source>
</evidence>
<comment type="similarity">
    <text evidence="3">Belongs to the enoyl-CoA hydratase/isomerase family.</text>
</comment>
<dbReference type="GO" id="GO:0005739">
    <property type="term" value="C:mitochondrion"/>
    <property type="evidence" value="ECO:0007669"/>
    <property type="project" value="TreeGrafter"/>
</dbReference>
<dbReference type="GO" id="GO:0006631">
    <property type="term" value="P:fatty acid metabolic process"/>
    <property type="evidence" value="ECO:0007669"/>
    <property type="project" value="UniProtKB-KW"/>
</dbReference>
<evidence type="ECO:0000256" key="8">
    <source>
        <dbReference type="ARBA" id="ARBA00023235"/>
    </source>
</evidence>
<keyword evidence="5" id="KW-0007">Acetylation</keyword>
<comment type="catalytic activity">
    <reaction evidence="10">
        <text>(3E,5Z,8Z,11Z,14Z)-eicosapentaenoyl-CoA = (2E,4E,8Z,11Z,14Z)-eicosapentaenoyl-CoA</text>
        <dbReference type="Rhea" id="RHEA:45224"/>
        <dbReference type="ChEBI" id="CHEBI:85090"/>
        <dbReference type="ChEBI" id="CHEBI:85091"/>
    </reaction>
</comment>
<comment type="pathway">
    <text evidence="2">Lipid metabolism; fatty acid beta-oxidation.</text>
</comment>
<comment type="subcellular location">
    <subcellularLocation>
        <location evidence="1">Peroxisome</location>
    </subcellularLocation>
</comment>
<keyword evidence="8 13" id="KW-0413">Isomerase</keyword>
<keyword evidence="7" id="KW-0576">Peroxisome</keyword>
<dbReference type="CDD" id="cd06558">
    <property type="entry name" value="crotonase-like"/>
    <property type="match status" value="1"/>
</dbReference>
<evidence type="ECO:0000256" key="10">
    <source>
        <dbReference type="ARBA" id="ARBA00052809"/>
    </source>
</evidence>
<dbReference type="Gene3D" id="1.10.12.10">
    <property type="entry name" value="Lyase 2-enoyl-coa Hydratase, Chain A, domain 2"/>
    <property type="match status" value="1"/>
</dbReference>
<evidence type="ECO:0000313" key="13">
    <source>
        <dbReference type="EMBL" id="KAI6661958.1"/>
    </source>
</evidence>
<dbReference type="InterPro" id="IPR045002">
    <property type="entry name" value="Ech1-like"/>
</dbReference>
<evidence type="ECO:0000256" key="6">
    <source>
        <dbReference type="ARBA" id="ARBA00023098"/>
    </source>
</evidence>
<dbReference type="GO" id="GO:0051750">
    <property type="term" value="F:delta(3,5)-delta(2,4)-dienoyl-CoA isomerase activity"/>
    <property type="evidence" value="ECO:0007669"/>
    <property type="project" value="TreeGrafter"/>
</dbReference>
<evidence type="ECO:0000256" key="2">
    <source>
        <dbReference type="ARBA" id="ARBA00005005"/>
    </source>
</evidence>
<evidence type="ECO:0000256" key="5">
    <source>
        <dbReference type="ARBA" id="ARBA00022990"/>
    </source>
</evidence>
<dbReference type="FunFam" id="1.10.12.10:FF:000004">
    <property type="entry name" value="Delta3,5-delta2,4-dienoyl-CoA isomerase"/>
    <property type="match status" value="1"/>
</dbReference>
<dbReference type="PANTHER" id="PTHR43149">
    <property type="entry name" value="ENOYL-COA HYDRATASE"/>
    <property type="match status" value="1"/>
</dbReference>
<dbReference type="GO" id="GO:0005777">
    <property type="term" value="C:peroxisome"/>
    <property type="evidence" value="ECO:0007669"/>
    <property type="project" value="UniProtKB-SubCell"/>
</dbReference>
<evidence type="ECO:0000256" key="7">
    <source>
        <dbReference type="ARBA" id="ARBA00023140"/>
    </source>
</evidence>
<dbReference type="InterPro" id="IPR014748">
    <property type="entry name" value="Enoyl-CoA_hydra_C"/>
</dbReference>
<keyword evidence="4" id="KW-0276">Fatty acid metabolism</keyword>
<name>A0AAV7KMQ1_9METZ</name>
<keyword evidence="6" id="KW-0443">Lipid metabolism</keyword>
<dbReference type="AlphaFoldDB" id="A0AAV7KMQ1"/>
<dbReference type="InterPro" id="IPR001753">
    <property type="entry name" value="Enoyl-CoA_hydra/iso"/>
</dbReference>
<dbReference type="SUPFAM" id="SSF52096">
    <property type="entry name" value="ClpP/crotonase"/>
    <property type="match status" value="1"/>
</dbReference>
<dbReference type="FunFam" id="3.90.226.10:FF:000024">
    <property type="entry name" value="Delta3,5-delta2,4-dienoyl-CoA isomerase"/>
    <property type="match status" value="1"/>
</dbReference>
<comment type="caution">
    <text evidence="13">The sequence shown here is derived from an EMBL/GenBank/DDBJ whole genome shotgun (WGS) entry which is preliminary data.</text>
</comment>
<evidence type="ECO:0000256" key="1">
    <source>
        <dbReference type="ARBA" id="ARBA00004275"/>
    </source>
</evidence>
<evidence type="ECO:0000256" key="12">
    <source>
        <dbReference type="ARBA" id="ARBA00071021"/>
    </source>
</evidence>
<keyword evidence="14" id="KW-1185">Reference proteome</keyword>
<sequence>MTSLVCTNRSPIGRYNSSCRFQEIYSMLLRTFRSTIPAVKRMYSQIAAYDKYTTLKVTAPSEYVCHVELNRPDSLNSMNKQFFTDLRQCFEQISSDSSIRCVMLSGAGRFFTSGLDLKDAALLTSDQPDVGRKGLALLRGSITPFQESISSLEKCSKPVVCAIHSGCVGGGVDLVTAGDIRLATSDAYFQIKEIDIGLAADIGTLQRFQKVIGNDSIFRELAYTCRKLFADEAFKIGLISSIFVNKEEMMKFALETCTIIASKSPIAIQTSKKSINYSRDHSVKEGLEHVAAWNMTMLQSEDLIKAVMAAVNKEKPVFSKL</sequence>
<evidence type="ECO:0000256" key="11">
    <source>
        <dbReference type="ARBA" id="ARBA00055786"/>
    </source>
</evidence>
<dbReference type="PANTHER" id="PTHR43149:SF1">
    <property type="entry name" value="DELTA(3,5)-DELTA(2,4)-DIENOYL-COA ISOMERASE, MITOCHONDRIAL"/>
    <property type="match status" value="1"/>
</dbReference>